<name>A0ABR3X3D9_9PEZI</name>
<evidence type="ECO:0000256" key="4">
    <source>
        <dbReference type="ARBA" id="ARBA00023015"/>
    </source>
</evidence>
<dbReference type="Proteomes" id="UP001583177">
    <property type="component" value="Unassembled WGS sequence"/>
</dbReference>
<keyword evidence="6" id="KW-0804">Transcription</keyword>
<evidence type="ECO:0000256" key="1">
    <source>
        <dbReference type="ARBA" id="ARBA00004123"/>
    </source>
</evidence>
<accession>A0ABR3X3D9</accession>
<dbReference type="PANTHER" id="PTHR47782:SF1">
    <property type="entry name" value="PYRIMIDINE PATHWAY REGULATORY PROTEIN 1"/>
    <property type="match status" value="1"/>
</dbReference>
<evidence type="ECO:0000256" key="6">
    <source>
        <dbReference type="ARBA" id="ARBA00023163"/>
    </source>
</evidence>
<dbReference type="CDD" id="cd12148">
    <property type="entry name" value="fungal_TF_MHR"/>
    <property type="match status" value="1"/>
</dbReference>
<feature type="compositionally biased region" description="Polar residues" evidence="8">
    <location>
        <begin position="221"/>
        <end position="237"/>
    </location>
</feature>
<feature type="region of interest" description="Disordered" evidence="8">
    <location>
        <begin position="215"/>
        <end position="272"/>
    </location>
</feature>
<feature type="compositionally biased region" description="Basic and acidic residues" evidence="8">
    <location>
        <begin position="238"/>
        <end position="253"/>
    </location>
</feature>
<evidence type="ECO:0000256" key="5">
    <source>
        <dbReference type="ARBA" id="ARBA00023125"/>
    </source>
</evidence>
<evidence type="ECO:0000256" key="2">
    <source>
        <dbReference type="ARBA" id="ARBA00022723"/>
    </source>
</evidence>
<keyword evidence="4" id="KW-0805">Transcription regulation</keyword>
<evidence type="ECO:0000313" key="10">
    <source>
        <dbReference type="Proteomes" id="UP001583177"/>
    </source>
</evidence>
<evidence type="ECO:0000256" key="7">
    <source>
        <dbReference type="ARBA" id="ARBA00023242"/>
    </source>
</evidence>
<proteinExistence type="predicted"/>
<evidence type="ECO:0000313" key="9">
    <source>
        <dbReference type="EMBL" id="KAL1870422.1"/>
    </source>
</evidence>
<organism evidence="9 10">
    <name type="scientific">Diaporthe australafricana</name>
    <dbReference type="NCBI Taxonomy" id="127596"/>
    <lineage>
        <taxon>Eukaryota</taxon>
        <taxon>Fungi</taxon>
        <taxon>Dikarya</taxon>
        <taxon>Ascomycota</taxon>
        <taxon>Pezizomycotina</taxon>
        <taxon>Sordariomycetes</taxon>
        <taxon>Sordariomycetidae</taxon>
        <taxon>Diaporthales</taxon>
        <taxon>Diaporthaceae</taxon>
        <taxon>Diaporthe</taxon>
    </lineage>
</organism>
<reference evidence="9 10" key="1">
    <citation type="journal article" date="2024" name="IMA Fungus">
        <title>IMA Genome - F19 : A genome assembly and annotation guide to empower mycologists, including annotated draft genome sequences of Ceratocystis pirilliformis, Diaporthe australafricana, Fusarium ophioides, Paecilomyces lecythidis, and Sporothrix stenoceras.</title>
        <authorList>
            <person name="Aylward J."/>
            <person name="Wilson A.M."/>
            <person name="Visagie C.M."/>
            <person name="Spraker J."/>
            <person name="Barnes I."/>
            <person name="Buitendag C."/>
            <person name="Ceriani C."/>
            <person name="Del Mar Angel L."/>
            <person name="du Plessis D."/>
            <person name="Fuchs T."/>
            <person name="Gasser K."/>
            <person name="Kramer D."/>
            <person name="Li W."/>
            <person name="Munsamy K."/>
            <person name="Piso A."/>
            <person name="Price J.L."/>
            <person name="Sonnekus B."/>
            <person name="Thomas C."/>
            <person name="van der Nest A."/>
            <person name="van Dijk A."/>
            <person name="van Heerden A."/>
            <person name="van Vuuren N."/>
            <person name="Yilmaz N."/>
            <person name="Duong T.A."/>
            <person name="van der Merwe N.A."/>
            <person name="Wingfield M.J."/>
            <person name="Wingfield B.D."/>
        </authorList>
    </citation>
    <scope>NUCLEOTIDE SEQUENCE [LARGE SCALE GENOMIC DNA]</scope>
    <source>
        <strain evidence="9 10">CMW 18300</strain>
    </source>
</reference>
<comment type="subcellular location">
    <subcellularLocation>
        <location evidence="1">Nucleus</location>
    </subcellularLocation>
</comment>
<dbReference type="EMBL" id="JAWRVE010000037">
    <property type="protein sequence ID" value="KAL1870422.1"/>
    <property type="molecule type" value="Genomic_DNA"/>
</dbReference>
<keyword evidence="2" id="KW-0479">Metal-binding</keyword>
<dbReference type="PANTHER" id="PTHR47782">
    <property type="entry name" value="ZN(II)2CYS6 TRANSCRIPTION FACTOR (EUROFUNG)-RELATED"/>
    <property type="match status" value="1"/>
</dbReference>
<keyword evidence="7" id="KW-0539">Nucleus</keyword>
<keyword evidence="5" id="KW-0238">DNA-binding</keyword>
<gene>
    <name evidence="9" type="ORF">Daus18300_005108</name>
</gene>
<keyword evidence="3" id="KW-0862">Zinc</keyword>
<evidence type="ECO:0000256" key="3">
    <source>
        <dbReference type="ARBA" id="ARBA00022833"/>
    </source>
</evidence>
<comment type="caution">
    <text evidence="9">The sequence shown here is derived from an EMBL/GenBank/DDBJ whole genome shotgun (WGS) entry which is preliminary data.</text>
</comment>
<keyword evidence="10" id="KW-1185">Reference proteome</keyword>
<sequence>MPFDRDVLSYSIYRFEIDKIVSNIKTQLYHLPVASDHFSWPPDLATQQSKTYEQLKSWRARMVADFREDDRQRLVCRLKLQIRFHNTIILLFQPSQAIRRPPESSLQLVFDSASAILRDYQTLHDSHGVHHGWRTVQNIFAAGAALIYSFWTCEAVQQRAIPTEVSKHLRTCSNLLSVGGEWWPSVRKALANFGSIVDLTIQKLYTRAVGPRAKQRRIALSQPSTSGRPSIANNNASLHHDDHLRGEQTHTQKDQQMLRGNIRSSSTPGTWPGDIYAEHPAAVLTTSFEGPTPQWDSSTPTRAHWLPGGLQVAAETPTGGGHEDEMFPEIEHFLEDFDRSEFTWTFPLNGASAEDPLDLDMTALLGGHG</sequence>
<evidence type="ECO:0000256" key="8">
    <source>
        <dbReference type="SAM" id="MobiDB-lite"/>
    </source>
</evidence>
<evidence type="ECO:0008006" key="11">
    <source>
        <dbReference type="Google" id="ProtNLM"/>
    </source>
</evidence>
<dbReference type="InterPro" id="IPR052202">
    <property type="entry name" value="Yeast_MetPath_Reg"/>
</dbReference>
<protein>
    <recommendedName>
        <fullName evidence="11">Fungal specific transcription factor domain-containing protein</fullName>
    </recommendedName>
</protein>